<sequence length="181" mass="20003">MIDTLNIASKLGKGAESRAGWPWRLMFFGIFLSASVAAIYVGLTVGYITYANAEIRNIDNRIAQLSQDIDPETQSRFLDFYSQISGIQKLLGSHVKTTRLFAALETNTNTRVRYTIARIDAFRSQVTLNGAAATYGHLAQQLEAFAVNPDVTNIELIESQTSEGGVVTFSARLTFKPSFIR</sequence>
<organism evidence="2 3">
    <name type="scientific">Candidatus Wolfebacteria bacterium RIFCSPLOWO2_01_FULL_45_19</name>
    <dbReference type="NCBI Taxonomy" id="1802557"/>
    <lineage>
        <taxon>Bacteria</taxon>
        <taxon>Candidatus Wolfeibacteriota</taxon>
    </lineage>
</organism>
<keyword evidence="1" id="KW-0472">Membrane</keyword>
<keyword evidence="1" id="KW-1133">Transmembrane helix</keyword>
<evidence type="ECO:0000256" key="1">
    <source>
        <dbReference type="SAM" id="Phobius"/>
    </source>
</evidence>
<reference evidence="2 3" key="1">
    <citation type="journal article" date="2016" name="Nat. Commun.">
        <title>Thousands of microbial genomes shed light on interconnected biogeochemical processes in an aquifer system.</title>
        <authorList>
            <person name="Anantharaman K."/>
            <person name="Brown C.T."/>
            <person name="Hug L.A."/>
            <person name="Sharon I."/>
            <person name="Castelle C.J."/>
            <person name="Probst A.J."/>
            <person name="Thomas B.C."/>
            <person name="Singh A."/>
            <person name="Wilkins M.J."/>
            <person name="Karaoz U."/>
            <person name="Brodie E.L."/>
            <person name="Williams K.H."/>
            <person name="Hubbard S.S."/>
            <person name="Banfield J.F."/>
        </authorList>
    </citation>
    <scope>NUCLEOTIDE SEQUENCE [LARGE SCALE GENOMIC DNA]</scope>
</reference>
<dbReference type="AlphaFoldDB" id="A0A1F8DRI6"/>
<proteinExistence type="predicted"/>
<dbReference type="Proteomes" id="UP000178946">
    <property type="component" value="Unassembled WGS sequence"/>
</dbReference>
<accession>A0A1F8DRI6</accession>
<evidence type="ECO:0000313" key="3">
    <source>
        <dbReference type="Proteomes" id="UP000178946"/>
    </source>
</evidence>
<comment type="caution">
    <text evidence="2">The sequence shown here is derived from an EMBL/GenBank/DDBJ whole genome shotgun (WGS) entry which is preliminary data.</text>
</comment>
<feature type="transmembrane region" description="Helical" evidence="1">
    <location>
        <begin position="25"/>
        <end position="50"/>
    </location>
</feature>
<name>A0A1F8DRI6_9BACT</name>
<keyword evidence="1" id="KW-0812">Transmembrane</keyword>
<dbReference type="EMBL" id="MGIR01000004">
    <property type="protein sequence ID" value="OGM91042.1"/>
    <property type="molecule type" value="Genomic_DNA"/>
</dbReference>
<protein>
    <recommendedName>
        <fullName evidence="4">PilN biogenesis protein dimerization domain-containing protein</fullName>
    </recommendedName>
</protein>
<evidence type="ECO:0000313" key="2">
    <source>
        <dbReference type="EMBL" id="OGM91042.1"/>
    </source>
</evidence>
<evidence type="ECO:0008006" key="4">
    <source>
        <dbReference type="Google" id="ProtNLM"/>
    </source>
</evidence>
<dbReference type="STRING" id="1802557.A3A20_00400"/>
<gene>
    <name evidence="2" type="ORF">A3A20_00400</name>
</gene>